<comment type="caution">
    <text evidence="3">The sequence shown here is derived from an EMBL/GenBank/DDBJ whole genome shotgun (WGS) entry which is preliminary data.</text>
</comment>
<accession>A0A084Y4Z2</accession>
<dbReference type="Pfam" id="PF00308">
    <property type="entry name" value="Bac_DnaA"/>
    <property type="match status" value="1"/>
</dbReference>
<evidence type="ECO:0000259" key="1">
    <source>
        <dbReference type="Pfam" id="PF00308"/>
    </source>
</evidence>
<dbReference type="SUPFAM" id="SSF52540">
    <property type="entry name" value="P-loop containing nucleoside triphosphate hydrolases"/>
    <property type="match status" value="1"/>
</dbReference>
<feature type="domain" description="Hda lid" evidence="2">
    <location>
        <begin position="190"/>
        <end position="254"/>
    </location>
</feature>
<dbReference type="PANTHER" id="PTHR30050">
    <property type="entry name" value="CHROMOSOMAL REPLICATION INITIATOR PROTEIN DNAA"/>
    <property type="match status" value="1"/>
</dbReference>
<evidence type="ECO:0000259" key="2">
    <source>
        <dbReference type="Pfam" id="PF22688"/>
    </source>
</evidence>
<gene>
    <name evidence="3" type="ORF">CAPSK01_000499</name>
</gene>
<evidence type="ECO:0000313" key="4">
    <source>
        <dbReference type="Proteomes" id="UP000019812"/>
    </source>
</evidence>
<dbReference type="GO" id="GO:0006270">
    <property type="term" value="P:DNA replication initiation"/>
    <property type="evidence" value="ECO:0007669"/>
    <property type="project" value="TreeGrafter"/>
</dbReference>
<organism evidence="3 4">
    <name type="scientific">Candidatus Accumulibacter vicinus</name>
    <dbReference type="NCBI Taxonomy" id="2954382"/>
    <lineage>
        <taxon>Bacteria</taxon>
        <taxon>Pseudomonadati</taxon>
        <taxon>Pseudomonadota</taxon>
        <taxon>Betaproteobacteria</taxon>
        <taxon>Candidatus Accumulibacter</taxon>
    </lineage>
</organism>
<dbReference type="AlphaFoldDB" id="A0A084Y4Z2"/>
<dbReference type="GO" id="GO:0005886">
    <property type="term" value="C:plasma membrane"/>
    <property type="evidence" value="ECO:0007669"/>
    <property type="project" value="TreeGrafter"/>
</dbReference>
<proteinExistence type="predicted"/>
<dbReference type="InterPro" id="IPR055199">
    <property type="entry name" value="Hda_lid"/>
</dbReference>
<dbReference type="InterPro" id="IPR017788">
    <property type="entry name" value="Hda"/>
</dbReference>
<protein>
    <recommendedName>
        <fullName evidence="5">DnaA regulatory inactivator Hda</fullName>
    </recommendedName>
</protein>
<dbReference type="Proteomes" id="UP000019812">
    <property type="component" value="Unassembled WGS sequence"/>
</dbReference>
<dbReference type="Pfam" id="PF22688">
    <property type="entry name" value="Hda_lid"/>
    <property type="match status" value="1"/>
</dbReference>
<dbReference type="Gene3D" id="3.40.50.300">
    <property type="entry name" value="P-loop containing nucleotide triphosphate hydrolases"/>
    <property type="match status" value="2"/>
</dbReference>
<dbReference type="GO" id="GO:0003688">
    <property type="term" value="F:DNA replication origin binding"/>
    <property type="evidence" value="ECO:0007669"/>
    <property type="project" value="TreeGrafter"/>
</dbReference>
<dbReference type="PANTHER" id="PTHR30050:SF5">
    <property type="entry name" value="DNAA REGULATORY INACTIVATOR HDA"/>
    <property type="match status" value="1"/>
</dbReference>
<feature type="domain" description="Chromosomal replication initiator protein DnaA ATPAse" evidence="1">
    <location>
        <begin position="57"/>
        <end position="114"/>
    </location>
</feature>
<name>A0A084Y4Z2_9PROT</name>
<dbReference type="GO" id="GO:0032297">
    <property type="term" value="P:negative regulation of DNA-templated DNA replication initiation"/>
    <property type="evidence" value="ECO:0007669"/>
    <property type="project" value="InterPro"/>
</dbReference>
<sequence length="260" mass="28531">MSWEIPSKAGRYFAVVECAINKRLKLHLIRNGSFACRSQPRPMRQLILELLPDAPPSFDNFVAGSNAEALTGLAAWLAPANRESVFLFWGEAGAGKSHLLQACQAAYSDARVDPDLSRISPAGEFYAVDHVEALGEAGQIVLFNLINRLRASGGRLLAAAEVPPLRLALREDLRTRLGSGLLYRLQPLSDAEKLAALAEQARMRGLVLPPEAFSYLFARAPRDMRSLAALLVAIDRYSLEQKRPITLPLLREVMQTSVTG</sequence>
<dbReference type="NCBIfam" id="TIGR03420">
    <property type="entry name" value="DnaA_homol_Hda"/>
    <property type="match status" value="1"/>
</dbReference>
<evidence type="ECO:0008006" key="5">
    <source>
        <dbReference type="Google" id="ProtNLM"/>
    </source>
</evidence>
<dbReference type="InterPro" id="IPR013317">
    <property type="entry name" value="DnaA_dom"/>
</dbReference>
<dbReference type="Gene3D" id="1.10.8.60">
    <property type="match status" value="1"/>
</dbReference>
<dbReference type="EMBL" id="JDSS02000007">
    <property type="protein sequence ID" value="KFB69786.1"/>
    <property type="molecule type" value="Genomic_DNA"/>
</dbReference>
<evidence type="ECO:0000313" key="3">
    <source>
        <dbReference type="EMBL" id="KFB69786.1"/>
    </source>
</evidence>
<dbReference type="InterPro" id="IPR027417">
    <property type="entry name" value="P-loop_NTPase"/>
</dbReference>
<dbReference type="STRING" id="1457154.CAPSK01_000499"/>
<reference evidence="3 4" key="1">
    <citation type="submission" date="2014-07" db="EMBL/GenBank/DDBJ databases">
        <title>Expanding our view of genomic diversity in Candidatus Accumulibacter clades.</title>
        <authorList>
            <person name="Skennerton C.T."/>
            <person name="Barr J.J."/>
            <person name="Slater F.R."/>
            <person name="Bond P.L."/>
            <person name="Tyson G.W."/>
        </authorList>
    </citation>
    <scope>NUCLEOTIDE SEQUENCE [LARGE SCALE GENOMIC DNA]</scope>
    <source>
        <strain evidence="4">SK-01</strain>
    </source>
</reference>